<name>A0ABU6DU37_9GAMM</name>
<feature type="signal peptide" evidence="1">
    <location>
        <begin position="1"/>
        <end position="23"/>
    </location>
</feature>
<comment type="caution">
    <text evidence="2">The sequence shown here is derived from an EMBL/GenBank/DDBJ whole genome shotgun (WGS) entry which is preliminary data.</text>
</comment>
<evidence type="ECO:0000256" key="1">
    <source>
        <dbReference type="SAM" id="SignalP"/>
    </source>
</evidence>
<feature type="chain" id="PRO_5046080135" evidence="1">
    <location>
        <begin position="24"/>
        <end position="174"/>
    </location>
</feature>
<dbReference type="Pfam" id="PF04351">
    <property type="entry name" value="PilP"/>
    <property type="match status" value="1"/>
</dbReference>
<dbReference type="PROSITE" id="PS51257">
    <property type="entry name" value="PROKAR_LIPOPROTEIN"/>
    <property type="match status" value="1"/>
</dbReference>
<proteinExistence type="predicted"/>
<organism evidence="2 3">
    <name type="scientific">Acinetobacter pollinis</name>
    <dbReference type="NCBI Taxonomy" id="2605270"/>
    <lineage>
        <taxon>Bacteria</taxon>
        <taxon>Pseudomonadati</taxon>
        <taxon>Pseudomonadota</taxon>
        <taxon>Gammaproteobacteria</taxon>
        <taxon>Moraxellales</taxon>
        <taxon>Moraxellaceae</taxon>
        <taxon>Acinetobacter</taxon>
    </lineage>
</organism>
<dbReference type="EMBL" id="VTDN01000005">
    <property type="protein sequence ID" value="MEB5476918.1"/>
    <property type="molecule type" value="Genomic_DNA"/>
</dbReference>
<accession>A0ABU6DU37</accession>
<evidence type="ECO:0000313" key="3">
    <source>
        <dbReference type="Proteomes" id="UP001339883"/>
    </source>
</evidence>
<keyword evidence="3" id="KW-1185">Reference proteome</keyword>
<protein>
    <submittedName>
        <fullName evidence="2">Pilus assembly protein PilP</fullName>
    </submittedName>
</protein>
<dbReference type="PIRSF" id="PIRSF016481">
    <property type="entry name" value="Pilus_assembly_PilP"/>
    <property type="match status" value="1"/>
</dbReference>
<dbReference type="RefSeq" id="WP_195771210.1">
    <property type="nucleotide sequence ID" value="NZ_VTDN01000005.1"/>
</dbReference>
<dbReference type="InterPro" id="IPR007446">
    <property type="entry name" value="PilP"/>
</dbReference>
<dbReference type="Proteomes" id="UP001339883">
    <property type="component" value="Unassembled WGS sequence"/>
</dbReference>
<evidence type="ECO:0000313" key="2">
    <source>
        <dbReference type="EMBL" id="MEB5476918.1"/>
    </source>
</evidence>
<sequence length="174" mass="19122">MRYQLTCLTCVLLLLSGCGSRTSVVNQEMESIKNQPPLPVEKAPIFETTPSFQYGAQNLRSPFLPSSLYTELKVMAGKRVYPNFSRAQQPLEVYPLESLAMKGTLRGANGNDIALIQAPDSQIYRVQAGNYMGLNQGRIVKISPTKIDLLEVISDGNGGYVERPRALVLLGQTS</sequence>
<gene>
    <name evidence="2" type="ORF">I2F25_07685</name>
</gene>
<dbReference type="Gene3D" id="2.30.30.830">
    <property type="match status" value="1"/>
</dbReference>
<reference evidence="2 3" key="1">
    <citation type="submission" date="2019-08" db="EMBL/GenBank/DDBJ databases">
        <title>Five species of Acinetobacter isolated from floral nectar and animal pollinators.</title>
        <authorList>
            <person name="Hendry T.A."/>
        </authorList>
    </citation>
    <scope>NUCLEOTIDE SEQUENCE [LARGE SCALE GENOMIC DNA]</scope>
    <source>
        <strain evidence="2 3">MD18.27</strain>
    </source>
</reference>
<keyword evidence="1" id="KW-0732">Signal</keyword>